<accession>A0ABD2Z0L5</accession>
<feature type="region of interest" description="Disordered" evidence="1">
    <location>
        <begin position="163"/>
        <end position="185"/>
    </location>
</feature>
<organism evidence="2 3">
    <name type="scientific">Cinchona calisaya</name>
    <dbReference type="NCBI Taxonomy" id="153742"/>
    <lineage>
        <taxon>Eukaryota</taxon>
        <taxon>Viridiplantae</taxon>
        <taxon>Streptophyta</taxon>
        <taxon>Embryophyta</taxon>
        <taxon>Tracheophyta</taxon>
        <taxon>Spermatophyta</taxon>
        <taxon>Magnoliopsida</taxon>
        <taxon>eudicotyledons</taxon>
        <taxon>Gunneridae</taxon>
        <taxon>Pentapetalae</taxon>
        <taxon>asterids</taxon>
        <taxon>lamiids</taxon>
        <taxon>Gentianales</taxon>
        <taxon>Rubiaceae</taxon>
        <taxon>Cinchonoideae</taxon>
        <taxon>Cinchoneae</taxon>
        <taxon>Cinchona</taxon>
    </lineage>
</organism>
<feature type="compositionally biased region" description="Basic and acidic residues" evidence="1">
    <location>
        <begin position="1"/>
        <end position="43"/>
    </location>
</feature>
<dbReference type="AlphaFoldDB" id="A0ABD2Z0L5"/>
<dbReference type="InterPro" id="IPR044648">
    <property type="entry name" value="JJJ1_plant"/>
</dbReference>
<sequence>MQMKRNEEMESKKEYERKRKKELERQKAERARKYEEHDWAKLEEVEEEEIEESKKHKENVAELRAEFSEVDEEYEESGADRVWEEEEDGIDVKDCGFLSANDEVDELKDQFRSKADIREDDHEMQPSEQDGFVGIDTGSSLKTKCHEMESDDDESGILEAMVSRSKNQKNIGLTQKPKWASKKAQVKVDSDEMDFMEYNKLKGSRRNRGGRKQKG</sequence>
<gene>
    <name evidence="2" type="ORF">ACH5RR_025776</name>
</gene>
<name>A0ABD2Z0L5_9GENT</name>
<feature type="compositionally biased region" description="Basic and acidic residues" evidence="1">
    <location>
        <begin position="52"/>
        <end position="67"/>
    </location>
</feature>
<feature type="compositionally biased region" description="Polar residues" evidence="1">
    <location>
        <begin position="164"/>
        <end position="173"/>
    </location>
</feature>
<evidence type="ECO:0000313" key="2">
    <source>
        <dbReference type="EMBL" id="KAL3513059.1"/>
    </source>
</evidence>
<evidence type="ECO:0000256" key="1">
    <source>
        <dbReference type="SAM" id="MobiDB-lite"/>
    </source>
</evidence>
<evidence type="ECO:0000313" key="3">
    <source>
        <dbReference type="Proteomes" id="UP001630127"/>
    </source>
</evidence>
<protein>
    <submittedName>
        <fullName evidence="2">Uncharacterized protein</fullName>
    </submittedName>
</protein>
<proteinExistence type="predicted"/>
<dbReference type="Proteomes" id="UP001630127">
    <property type="component" value="Unassembled WGS sequence"/>
</dbReference>
<keyword evidence="3" id="KW-1185">Reference proteome</keyword>
<feature type="region of interest" description="Disordered" evidence="1">
    <location>
        <begin position="1"/>
        <end position="86"/>
    </location>
</feature>
<feature type="compositionally biased region" description="Acidic residues" evidence="1">
    <location>
        <begin position="68"/>
        <end position="86"/>
    </location>
</feature>
<dbReference type="EMBL" id="JBJUIK010000011">
    <property type="protein sequence ID" value="KAL3513059.1"/>
    <property type="molecule type" value="Genomic_DNA"/>
</dbReference>
<feature type="region of interest" description="Disordered" evidence="1">
    <location>
        <begin position="116"/>
        <end position="139"/>
    </location>
</feature>
<comment type="caution">
    <text evidence="2">The sequence shown here is derived from an EMBL/GenBank/DDBJ whole genome shotgun (WGS) entry which is preliminary data.</text>
</comment>
<dbReference type="PANTHER" id="PTHR45495">
    <property type="entry name" value="DNAJ PROTEIN JJJ1 HOMOLOG"/>
    <property type="match status" value="1"/>
</dbReference>
<dbReference type="PANTHER" id="PTHR45495:SF1">
    <property type="entry name" value="DNAJ PROTEIN JJJ1 HOMOLOG"/>
    <property type="match status" value="1"/>
</dbReference>
<feature type="compositionally biased region" description="Basic and acidic residues" evidence="1">
    <location>
        <begin position="116"/>
        <end position="125"/>
    </location>
</feature>
<reference evidence="2 3" key="1">
    <citation type="submission" date="2024-11" db="EMBL/GenBank/DDBJ databases">
        <title>A near-complete genome assembly of Cinchona calisaya.</title>
        <authorList>
            <person name="Lian D.C."/>
            <person name="Zhao X.W."/>
            <person name="Wei L."/>
        </authorList>
    </citation>
    <scope>NUCLEOTIDE SEQUENCE [LARGE SCALE GENOMIC DNA]</scope>
    <source>
        <tissue evidence="2">Nenye</tissue>
    </source>
</reference>